<dbReference type="GO" id="GO:0005886">
    <property type="term" value="C:plasma membrane"/>
    <property type="evidence" value="ECO:0007669"/>
    <property type="project" value="TreeGrafter"/>
</dbReference>
<dbReference type="PROSITE" id="PS51212">
    <property type="entry name" value="WSC"/>
    <property type="match status" value="1"/>
</dbReference>
<dbReference type="SMART" id="SM00321">
    <property type="entry name" value="WSC"/>
    <property type="match status" value="1"/>
</dbReference>
<keyword evidence="6" id="KW-0325">Glycoprotein</keyword>
<keyword evidence="11" id="KW-1185">Reference proteome</keyword>
<sequence length="450" mass="46717">MLRAASLAFCIAAATAPLQADASSLTHRSSSRKGLGDFVYQGCYTDQSGNRVLADKEVGDDKLTLQRCAAECAGYGWFGVEHGTGCFCGTSLSAGAEKRPEEECSVRCAGSNCQKCGGDDRIMVFSAISVPESESESESESSAVPSESSISSTETTSFTAPPEEEPTTTAPAPATTVPPATTTTSTAAPCSVTTTFGPRTCWPSIPAACATLSRSPPLPFPAVTVAATNCRNYFVVGTTPAPAVASCFTDVTRPSFQASSAYDCVAGADVYCRSSEVCATATAATDAAGNPLPTSAGVTVEDGDFEAGRAWPLDSSSGADSVLSVEVSADRSHGGGSYALKAVFDNTSGASKTYRQVVLWEPGAAYEASWWWWSENPLASTTSRMQISGAGLTFLHDAPTLGGPTGQWVRTSQTFTAAASFGTVRFTVYGNRQGGANTFYVDDIQFVKVS</sequence>
<evidence type="ECO:0000313" key="10">
    <source>
        <dbReference type="EMBL" id="KAK4460460.1"/>
    </source>
</evidence>
<name>A0AAV9HKL7_9PEZI</name>
<comment type="subcellular location">
    <subcellularLocation>
        <location evidence="1">Membrane</location>
        <topology evidence="1">Single-pass membrane protein</topology>
    </subcellularLocation>
</comment>
<dbReference type="AlphaFoldDB" id="A0AAV9HKL7"/>
<feature type="chain" id="PRO_5043395701" evidence="8">
    <location>
        <begin position="23"/>
        <end position="450"/>
    </location>
</feature>
<evidence type="ECO:0000256" key="1">
    <source>
        <dbReference type="ARBA" id="ARBA00004167"/>
    </source>
</evidence>
<keyword evidence="5" id="KW-0472">Membrane</keyword>
<comment type="caution">
    <text evidence="10">The sequence shown here is derived from an EMBL/GenBank/DDBJ whole genome shotgun (WGS) entry which is preliminary data.</text>
</comment>
<reference evidence="10" key="2">
    <citation type="submission" date="2023-06" db="EMBL/GenBank/DDBJ databases">
        <authorList>
            <consortium name="Lawrence Berkeley National Laboratory"/>
            <person name="Mondo S.J."/>
            <person name="Hensen N."/>
            <person name="Bonometti L."/>
            <person name="Westerberg I."/>
            <person name="Brannstrom I.O."/>
            <person name="Guillou S."/>
            <person name="Cros-Aarteil S."/>
            <person name="Calhoun S."/>
            <person name="Haridas S."/>
            <person name="Kuo A."/>
            <person name="Pangilinan J."/>
            <person name="Riley R."/>
            <person name="Labutti K."/>
            <person name="Andreopoulos B."/>
            <person name="Lipzen A."/>
            <person name="Chen C."/>
            <person name="Yanf M."/>
            <person name="Daum C."/>
            <person name="Ng V."/>
            <person name="Clum A."/>
            <person name="Steindorff A."/>
            <person name="Ohm R."/>
            <person name="Martin F."/>
            <person name="Silar P."/>
            <person name="Natvig D."/>
            <person name="Lalanne C."/>
            <person name="Gautier V."/>
            <person name="Ament-Velasquez S.L."/>
            <person name="Kruys A."/>
            <person name="Hutchinson M.I."/>
            <person name="Powell A.J."/>
            <person name="Barry K."/>
            <person name="Miller A.N."/>
            <person name="Grigoriev I.V."/>
            <person name="Debuchy R."/>
            <person name="Gladieux P."/>
            <person name="Thoren M.H."/>
            <person name="Johannesson H."/>
        </authorList>
    </citation>
    <scope>NUCLEOTIDE SEQUENCE</scope>
    <source>
        <strain evidence="10">PSN324</strain>
    </source>
</reference>
<feature type="domain" description="WSC" evidence="9">
    <location>
        <begin position="37"/>
        <end position="128"/>
    </location>
</feature>
<dbReference type="Proteomes" id="UP001321749">
    <property type="component" value="Unassembled WGS sequence"/>
</dbReference>
<protein>
    <submittedName>
        <fullName evidence="10">WSC domain-containing protein</fullName>
    </submittedName>
</protein>
<gene>
    <name evidence="10" type="ORF">QBC42DRAFT_253372</name>
</gene>
<evidence type="ECO:0000259" key="9">
    <source>
        <dbReference type="PROSITE" id="PS51212"/>
    </source>
</evidence>
<accession>A0AAV9HKL7</accession>
<dbReference type="InterPro" id="IPR002889">
    <property type="entry name" value="WSC_carb-bd"/>
</dbReference>
<dbReference type="Pfam" id="PF01822">
    <property type="entry name" value="WSC"/>
    <property type="match status" value="1"/>
</dbReference>
<organism evidence="10 11">
    <name type="scientific">Cladorrhinum samala</name>
    <dbReference type="NCBI Taxonomy" id="585594"/>
    <lineage>
        <taxon>Eukaryota</taxon>
        <taxon>Fungi</taxon>
        <taxon>Dikarya</taxon>
        <taxon>Ascomycota</taxon>
        <taxon>Pezizomycotina</taxon>
        <taxon>Sordariomycetes</taxon>
        <taxon>Sordariomycetidae</taxon>
        <taxon>Sordariales</taxon>
        <taxon>Podosporaceae</taxon>
        <taxon>Cladorrhinum</taxon>
    </lineage>
</organism>
<dbReference type="EMBL" id="MU865011">
    <property type="protein sequence ID" value="KAK4460460.1"/>
    <property type="molecule type" value="Genomic_DNA"/>
</dbReference>
<keyword evidence="2" id="KW-0812">Transmembrane</keyword>
<dbReference type="PANTHER" id="PTHR24269">
    <property type="entry name" value="KREMEN PROTEIN"/>
    <property type="match status" value="1"/>
</dbReference>
<feature type="compositionally biased region" description="Low complexity" evidence="7">
    <location>
        <begin position="140"/>
        <end position="189"/>
    </location>
</feature>
<evidence type="ECO:0000256" key="3">
    <source>
        <dbReference type="ARBA" id="ARBA00022729"/>
    </source>
</evidence>
<dbReference type="Gene3D" id="2.60.120.260">
    <property type="entry name" value="Galactose-binding domain-like"/>
    <property type="match status" value="1"/>
</dbReference>
<keyword evidence="3 8" id="KW-0732">Signal</keyword>
<feature type="signal peptide" evidence="8">
    <location>
        <begin position="1"/>
        <end position="22"/>
    </location>
</feature>
<dbReference type="InterPro" id="IPR051836">
    <property type="entry name" value="Kremen_rcpt"/>
</dbReference>
<dbReference type="PANTHER" id="PTHR24269:SF16">
    <property type="entry name" value="PROTEIN SLG1"/>
    <property type="match status" value="1"/>
</dbReference>
<evidence type="ECO:0000256" key="6">
    <source>
        <dbReference type="ARBA" id="ARBA00023180"/>
    </source>
</evidence>
<evidence type="ECO:0000313" key="11">
    <source>
        <dbReference type="Proteomes" id="UP001321749"/>
    </source>
</evidence>
<evidence type="ECO:0000256" key="4">
    <source>
        <dbReference type="ARBA" id="ARBA00022989"/>
    </source>
</evidence>
<proteinExistence type="predicted"/>
<evidence type="ECO:0000256" key="8">
    <source>
        <dbReference type="SAM" id="SignalP"/>
    </source>
</evidence>
<keyword evidence="4" id="KW-1133">Transmembrane helix</keyword>
<evidence type="ECO:0000256" key="5">
    <source>
        <dbReference type="ARBA" id="ARBA00023136"/>
    </source>
</evidence>
<evidence type="ECO:0000256" key="2">
    <source>
        <dbReference type="ARBA" id="ARBA00022692"/>
    </source>
</evidence>
<evidence type="ECO:0000256" key="7">
    <source>
        <dbReference type="SAM" id="MobiDB-lite"/>
    </source>
</evidence>
<feature type="region of interest" description="Disordered" evidence="7">
    <location>
        <begin position="130"/>
        <end position="189"/>
    </location>
</feature>
<reference evidence="10" key="1">
    <citation type="journal article" date="2023" name="Mol. Phylogenet. Evol.">
        <title>Genome-scale phylogeny and comparative genomics of the fungal order Sordariales.</title>
        <authorList>
            <person name="Hensen N."/>
            <person name="Bonometti L."/>
            <person name="Westerberg I."/>
            <person name="Brannstrom I.O."/>
            <person name="Guillou S."/>
            <person name="Cros-Aarteil S."/>
            <person name="Calhoun S."/>
            <person name="Haridas S."/>
            <person name="Kuo A."/>
            <person name="Mondo S."/>
            <person name="Pangilinan J."/>
            <person name="Riley R."/>
            <person name="LaButti K."/>
            <person name="Andreopoulos B."/>
            <person name="Lipzen A."/>
            <person name="Chen C."/>
            <person name="Yan M."/>
            <person name="Daum C."/>
            <person name="Ng V."/>
            <person name="Clum A."/>
            <person name="Steindorff A."/>
            <person name="Ohm R.A."/>
            <person name="Martin F."/>
            <person name="Silar P."/>
            <person name="Natvig D.O."/>
            <person name="Lalanne C."/>
            <person name="Gautier V."/>
            <person name="Ament-Velasquez S.L."/>
            <person name="Kruys A."/>
            <person name="Hutchinson M.I."/>
            <person name="Powell A.J."/>
            <person name="Barry K."/>
            <person name="Miller A.N."/>
            <person name="Grigoriev I.V."/>
            <person name="Debuchy R."/>
            <person name="Gladieux P."/>
            <person name="Hiltunen Thoren M."/>
            <person name="Johannesson H."/>
        </authorList>
    </citation>
    <scope>NUCLEOTIDE SEQUENCE</scope>
    <source>
        <strain evidence="10">PSN324</strain>
    </source>
</reference>